<dbReference type="EMBL" id="MLCB01000101">
    <property type="protein sequence ID" value="OJI94390.1"/>
    <property type="molecule type" value="Genomic_DNA"/>
</dbReference>
<proteinExistence type="predicted"/>
<accession>A0A1L9NYN5</accession>
<dbReference type="STRING" id="696762.PFRI_14200"/>
<name>A0A1L9NYN5_9RHOB</name>
<dbReference type="InterPro" id="IPR038461">
    <property type="entry name" value="Schlafen_AlbA_2_dom_sf"/>
</dbReference>
<dbReference type="InterPro" id="IPR007421">
    <property type="entry name" value="Schlafen_AlbA_2_dom"/>
</dbReference>
<evidence type="ECO:0000313" key="3">
    <source>
        <dbReference type="Proteomes" id="UP000184514"/>
    </source>
</evidence>
<gene>
    <name evidence="2" type="ORF">PFRI_14200</name>
</gene>
<dbReference type="Gene3D" id="3.30.950.30">
    <property type="entry name" value="Schlafen, AAA domain"/>
    <property type="match status" value="1"/>
</dbReference>
<reference evidence="2 3" key="1">
    <citation type="submission" date="2016-10" db="EMBL/GenBank/DDBJ databases">
        <title>Genome sequence of Planktotalea frisia SH6-1.</title>
        <authorList>
            <person name="Poehlein A."/>
            <person name="Bakenhus I."/>
            <person name="Voget S."/>
            <person name="Brinkhoff T."/>
            <person name="Simon M."/>
        </authorList>
    </citation>
    <scope>NUCLEOTIDE SEQUENCE [LARGE SCALE GENOMIC DNA]</scope>
    <source>
        <strain evidence="2 3">SH6-1</strain>
    </source>
</reference>
<comment type="caution">
    <text evidence="2">The sequence shown here is derived from an EMBL/GenBank/DDBJ whole genome shotgun (WGS) entry which is preliminary data.</text>
</comment>
<evidence type="ECO:0000313" key="2">
    <source>
        <dbReference type="EMBL" id="OJI94390.1"/>
    </source>
</evidence>
<keyword evidence="3" id="KW-1185">Reference proteome</keyword>
<dbReference type="AlphaFoldDB" id="A0A1L9NYN5"/>
<evidence type="ECO:0000259" key="1">
    <source>
        <dbReference type="Pfam" id="PF04326"/>
    </source>
</evidence>
<dbReference type="Proteomes" id="UP000184514">
    <property type="component" value="Unassembled WGS sequence"/>
</dbReference>
<feature type="domain" description="Schlafen AlbA-2" evidence="1">
    <location>
        <begin position="9"/>
        <end position="122"/>
    </location>
</feature>
<sequence length="135" mass="15400">MRTGEVNKKLEHVVAKTVAAFMNSDGGSLFIGVDDHGNAIGLELDYGTFSKKDRDGFQLHLANIFDKYLGKDVMKLWKLDWPSYDDKQICNVQVARANKPVYVTSEGKEEFFVRKEGSSQPLSRAEEHEWNRGRF</sequence>
<protein>
    <submittedName>
        <fullName evidence="2">Divergent AAA domain protein</fullName>
    </submittedName>
</protein>
<organism evidence="2 3">
    <name type="scientific">Planktotalea frisia</name>
    <dbReference type="NCBI Taxonomy" id="696762"/>
    <lineage>
        <taxon>Bacteria</taxon>
        <taxon>Pseudomonadati</taxon>
        <taxon>Pseudomonadota</taxon>
        <taxon>Alphaproteobacteria</taxon>
        <taxon>Rhodobacterales</taxon>
        <taxon>Paracoccaceae</taxon>
        <taxon>Planktotalea</taxon>
    </lineage>
</organism>
<dbReference type="Pfam" id="PF04326">
    <property type="entry name" value="SLFN_AlbA_2"/>
    <property type="match status" value="1"/>
</dbReference>